<dbReference type="InterPro" id="IPR029062">
    <property type="entry name" value="Class_I_gatase-like"/>
</dbReference>
<dbReference type="Proteomes" id="UP000244906">
    <property type="component" value="Unassembled WGS sequence"/>
</dbReference>
<dbReference type="RefSeq" id="WP_116687682.1">
    <property type="nucleotide sequence ID" value="NZ_CAWNYD010000005.1"/>
</dbReference>
<gene>
    <name evidence="1" type="ORF">DC094_13820</name>
</gene>
<dbReference type="AlphaFoldDB" id="A0A2V1GZ71"/>
<organism evidence="1 2">
    <name type="scientific">Pelagibaculum spongiae</name>
    <dbReference type="NCBI Taxonomy" id="2080658"/>
    <lineage>
        <taxon>Bacteria</taxon>
        <taxon>Pseudomonadati</taxon>
        <taxon>Pseudomonadota</taxon>
        <taxon>Gammaproteobacteria</taxon>
        <taxon>Oceanospirillales</taxon>
        <taxon>Pelagibaculum</taxon>
    </lineage>
</organism>
<evidence type="ECO:0000313" key="2">
    <source>
        <dbReference type="Proteomes" id="UP000244906"/>
    </source>
</evidence>
<keyword evidence="2" id="KW-1185">Reference proteome</keyword>
<comment type="caution">
    <text evidence="1">The sequence shown here is derived from an EMBL/GenBank/DDBJ whole genome shotgun (WGS) entry which is preliminary data.</text>
</comment>
<accession>A0A2V1GZ71</accession>
<protein>
    <submittedName>
        <fullName evidence="1">Uncharacterized protein</fullName>
    </submittedName>
</protein>
<proteinExistence type="predicted"/>
<dbReference type="SUPFAM" id="SSF52317">
    <property type="entry name" value="Class I glutamine amidotransferase-like"/>
    <property type="match status" value="1"/>
</dbReference>
<reference evidence="1 2" key="1">
    <citation type="submission" date="2018-04" db="EMBL/GenBank/DDBJ databases">
        <title>Thalassorhabdus spongiae gen. nov., sp. nov., isolated from a marine sponge in South-West Iceland.</title>
        <authorList>
            <person name="Knobloch S."/>
            <person name="Daussin A."/>
            <person name="Johannsson R."/>
            <person name="Marteinsson V.T."/>
        </authorList>
    </citation>
    <scope>NUCLEOTIDE SEQUENCE [LARGE SCALE GENOMIC DNA]</scope>
    <source>
        <strain evidence="1 2">Hp12</strain>
    </source>
</reference>
<sequence length="254" mass="28320">MAKENGDVRMNPSQTKLSKPVFLLGDCDLLRSTQGLDGDKLWLTRLLDYCETPDPRVACVSIDQRVEQLGLEFSSVIVAMKQLGVTDCRLVSAHPDQTEKEWLFDADLLVIIGSNSLSERQTFFKSQLFDMIHEVVEQGVTVMAVADGAESLGYWQEDASGDSLMPGLELIPAMIRLQEEAEPQPQLKEWINTLTKKDQPMVGLGVCYGGAVIIHPGFKLEPIGMPMSCLTPIDDEIEQELVIPEPCLQRHRLH</sequence>
<evidence type="ECO:0000313" key="1">
    <source>
        <dbReference type="EMBL" id="PVZ68356.1"/>
    </source>
</evidence>
<dbReference type="EMBL" id="QDDL01000005">
    <property type="protein sequence ID" value="PVZ68356.1"/>
    <property type="molecule type" value="Genomic_DNA"/>
</dbReference>
<name>A0A2V1GZ71_9GAMM</name>